<sequence>MSKSTDNKKNTQKLHIQLNSNTDLPPSRSVPSILTDKDKHPLMSPKIERIKSLNKLDIRSPILSHSITEENSLYRVGSRISMASKVVSAIPQTIMSMRNYYNDFTTIDWADAFIKNNKFQYELHSKHWMDSQSESDNTKIPLYERIYYNLGRWVLIVLIGFAFSLVAYGIDKLEITLVGFKYGYCSSNWLASQVSCCSKLEQSQPLSKNVFKSGYVMNSKVSSSELECIDWITWDSFFKGIDLHKIIPLDFVIYVILTIFLAYIACLITLTTKITGGYPVEENEDLEASDLNLSSSNSTVEQTIPKQKPMELYTAAGSGVPEVKTILSGFVIRRFLGTYTFVAKTIALVLAIASGMSLGKEGPYVHLATATGNILTRFFPFVTENEAIQKQILSASASSGVALAFGSPLGGVLFILEEINHSLPSNQLFQIFFCSIISTLFLKFLDPYGTGNSVLFELSYSSDWKPIELLFFIMIGLAGGIFGAYFVKFVGWWPKNFRSLQFVKGKPVFEVILIALITGLVTFWNPYTKQATAELVLDLATSCDSQLDRSLCPTDGHQFVNVLLSLLFALIVKVVLTSITFGLKLPIGIYVPSMVIGALFGRLFATFIEFLNFTYNWNLLGDGGNVSSMMNMMCGSEKGCVDLGIYAMIGAGAFLAGVTRMNITLVTILFEITGSYTYVLPYSISIAVANWMGNYIESNSLYESLLLANNYPFMSPETEPIDPFKTSGEIIENSVINNDVHDSGTTTPQRSTPLTQFSIPHSIASYENDDKLFIDISKSPYVSNTILKSKLLILANASMLDGCIPLLKNQVCVGLIFFSELEFWLDKIDEFCIQYEIDDEIYCKVHSEDSYHKESFKVPLRRNQSVLKDSIENEQDYFNYGSVDETTQRLELDLQNELKSLNDFTSIVSQNLIFLNYDSELSLAHLVFDKIGNRVIVLLKDGKYYGILHKKTLIDYIRREHS</sequence>
<gene>
    <name evidence="1" type="ORF">CLIB1444_01S07514</name>
</gene>
<evidence type="ECO:0000313" key="2">
    <source>
        <dbReference type="Proteomes" id="UP001152531"/>
    </source>
</evidence>
<dbReference type="EMBL" id="CALSDN010000001">
    <property type="protein sequence ID" value="CAH6718472.1"/>
    <property type="molecule type" value="Genomic_DNA"/>
</dbReference>
<keyword evidence="2" id="KW-1185">Reference proteome</keyword>
<dbReference type="Proteomes" id="UP001152531">
    <property type="component" value="Unassembled WGS sequence"/>
</dbReference>
<evidence type="ECO:0000313" key="1">
    <source>
        <dbReference type="EMBL" id="CAH6718472.1"/>
    </source>
</evidence>
<protein>
    <submittedName>
        <fullName evidence="1">Uncharacterized protein</fullName>
    </submittedName>
</protein>
<name>A0ACA9Y0K8_9ASCO</name>
<organism evidence="1 2">
    <name type="scientific">[Candida] jaroonii</name>
    <dbReference type="NCBI Taxonomy" id="467808"/>
    <lineage>
        <taxon>Eukaryota</taxon>
        <taxon>Fungi</taxon>
        <taxon>Dikarya</taxon>
        <taxon>Ascomycota</taxon>
        <taxon>Saccharomycotina</taxon>
        <taxon>Pichiomycetes</taxon>
        <taxon>Debaryomycetaceae</taxon>
        <taxon>Yamadazyma</taxon>
    </lineage>
</organism>
<proteinExistence type="predicted"/>
<comment type="caution">
    <text evidence="1">The sequence shown here is derived from an EMBL/GenBank/DDBJ whole genome shotgun (WGS) entry which is preliminary data.</text>
</comment>
<reference evidence="1" key="1">
    <citation type="submission" date="2022-06" db="EMBL/GenBank/DDBJ databases">
        <authorList>
            <person name="Legras J.-L."/>
            <person name="Devillers H."/>
            <person name="Grondin C."/>
        </authorList>
    </citation>
    <scope>NUCLEOTIDE SEQUENCE</scope>
    <source>
        <strain evidence="1">CLIB 1444</strain>
    </source>
</reference>
<accession>A0ACA9Y0K8</accession>